<keyword evidence="2" id="KW-0812">Transmembrane</keyword>
<evidence type="ECO:0000313" key="4">
    <source>
        <dbReference type="Proteomes" id="UP000054018"/>
    </source>
</evidence>
<keyword evidence="4" id="KW-1185">Reference proteome</keyword>
<feature type="compositionally biased region" description="Polar residues" evidence="1">
    <location>
        <begin position="352"/>
        <end position="369"/>
    </location>
</feature>
<feature type="compositionally biased region" description="Low complexity" evidence="1">
    <location>
        <begin position="340"/>
        <end position="351"/>
    </location>
</feature>
<feature type="region of interest" description="Disordered" evidence="1">
    <location>
        <begin position="122"/>
        <end position="205"/>
    </location>
</feature>
<feature type="compositionally biased region" description="Polar residues" evidence="1">
    <location>
        <begin position="314"/>
        <end position="333"/>
    </location>
</feature>
<feature type="compositionally biased region" description="Low complexity" evidence="1">
    <location>
        <begin position="418"/>
        <end position="434"/>
    </location>
</feature>
<evidence type="ECO:0000256" key="2">
    <source>
        <dbReference type="SAM" id="Phobius"/>
    </source>
</evidence>
<dbReference type="HOGENOM" id="CLU_034393_0_0_1"/>
<keyword evidence="2" id="KW-1133">Transmembrane helix</keyword>
<organism evidence="3 4">
    <name type="scientific">Pisolithus microcarpus 441</name>
    <dbReference type="NCBI Taxonomy" id="765257"/>
    <lineage>
        <taxon>Eukaryota</taxon>
        <taxon>Fungi</taxon>
        <taxon>Dikarya</taxon>
        <taxon>Basidiomycota</taxon>
        <taxon>Agaricomycotina</taxon>
        <taxon>Agaricomycetes</taxon>
        <taxon>Agaricomycetidae</taxon>
        <taxon>Boletales</taxon>
        <taxon>Sclerodermatineae</taxon>
        <taxon>Pisolithaceae</taxon>
        <taxon>Pisolithus</taxon>
    </lineage>
</organism>
<feature type="compositionally biased region" description="Low complexity" evidence="1">
    <location>
        <begin position="296"/>
        <end position="313"/>
    </location>
</feature>
<feature type="transmembrane region" description="Helical" evidence="2">
    <location>
        <begin position="208"/>
        <end position="230"/>
    </location>
</feature>
<evidence type="ECO:0000313" key="3">
    <source>
        <dbReference type="EMBL" id="KIK18760.1"/>
    </source>
</evidence>
<sequence>MMPINSAQCYDGTFTYAACSTSNNCAVQFPFTGSGITIYVLQAGPQGMSASLSIDSGTATTATLAAPPAPQYNIPRVVLFNVQNMVSGNHTAVMTVLDWDGGFSGMMLDYIDVNEAVVTGTTPTTSAANQTPTATTTQGSSNPSGTTSQSSQSTTTTSNQTSSSTVAPPVIASSQVNSTSTSAGIGATSSSSSGGSNSSTSSSSKIDVGAVAGGAAAGAVGLLALAIFCFRRRRSRSSTGNTTPLLRHPVSRFLAGPAVDPFARAPTAPGDGFDSAGEPGRASIRGVDATTTVDISTQSSSLPASTLTSLSPQVGGTVQGSVPDINSSPTGVSASPLRQLPAIPISPSLPSTRATENAQSSMQGGSRETYQAGGVVPNSQPATQPILTDEQADFVTSLYQNNVPAPVVARVLERMLANPNPSPSGSSPSAAIGPHDPELRAYMPVSAPGHRRILSWLGSQLGDAESTAPPSYDHAQTQS</sequence>
<gene>
    <name evidence="3" type="ORF">PISMIDRAFT_177357</name>
</gene>
<accession>A0A0C9Y1Z8</accession>
<dbReference type="EMBL" id="KN833797">
    <property type="protein sequence ID" value="KIK18760.1"/>
    <property type="molecule type" value="Genomic_DNA"/>
</dbReference>
<dbReference type="OrthoDB" id="2689783at2759"/>
<dbReference type="STRING" id="765257.A0A0C9Y1Z8"/>
<feature type="compositionally biased region" description="Low complexity" evidence="1">
    <location>
        <begin position="177"/>
        <end position="205"/>
    </location>
</feature>
<reference evidence="3 4" key="1">
    <citation type="submission" date="2014-04" db="EMBL/GenBank/DDBJ databases">
        <authorList>
            <consortium name="DOE Joint Genome Institute"/>
            <person name="Kuo A."/>
            <person name="Kohler A."/>
            <person name="Costa M.D."/>
            <person name="Nagy L.G."/>
            <person name="Floudas D."/>
            <person name="Copeland A."/>
            <person name="Barry K.W."/>
            <person name="Cichocki N."/>
            <person name="Veneault-Fourrey C."/>
            <person name="LaButti K."/>
            <person name="Lindquist E.A."/>
            <person name="Lipzen A."/>
            <person name="Lundell T."/>
            <person name="Morin E."/>
            <person name="Murat C."/>
            <person name="Sun H."/>
            <person name="Tunlid A."/>
            <person name="Henrissat B."/>
            <person name="Grigoriev I.V."/>
            <person name="Hibbett D.S."/>
            <person name="Martin F."/>
            <person name="Nordberg H.P."/>
            <person name="Cantor M.N."/>
            <person name="Hua S.X."/>
        </authorList>
    </citation>
    <scope>NUCLEOTIDE SEQUENCE [LARGE SCALE GENOMIC DNA]</scope>
    <source>
        <strain evidence="3 4">441</strain>
    </source>
</reference>
<dbReference type="Proteomes" id="UP000054018">
    <property type="component" value="Unassembled WGS sequence"/>
</dbReference>
<feature type="region of interest" description="Disordered" evidence="1">
    <location>
        <begin position="261"/>
        <end position="383"/>
    </location>
</feature>
<reference evidence="4" key="2">
    <citation type="submission" date="2015-01" db="EMBL/GenBank/DDBJ databases">
        <title>Evolutionary Origins and Diversification of the Mycorrhizal Mutualists.</title>
        <authorList>
            <consortium name="DOE Joint Genome Institute"/>
            <consortium name="Mycorrhizal Genomics Consortium"/>
            <person name="Kohler A."/>
            <person name="Kuo A."/>
            <person name="Nagy L.G."/>
            <person name="Floudas D."/>
            <person name="Copeland A."/>
            <person name="Barry K.W."/>
            <person name="Cichocki N."/>
            <person name="Veneault-Fourrey C."/>
            <person name="LaButti K."/>
            <person name="Lindquist E.A."/>
            <person name="Lipzen A."/>
            <person name="Lundell T."/>
            <person name="Morin E."/>
            <person name="Murat C."/>
            <person name="Riley R."/>
            <person name="Ohm R."/>
            <person name="Sun H."/>
            <person name="Tunlid A."/>
            <person name="Henrissat B."/>
            <person name="Grigoriev I.V."/>
            <person name="Hibbett D.S."/>
            <person name="Martin F."/>
        </authorList>
    </citation>
    <scope>NUCLEOTIDE SEQUENCE [LARGE SCALE GENOMIC DNA]</scope>
    <source>
        <strain evidence="4">441</strain>
    </source>
</reference>
<proteinExistence type="predicted"/>
<dbReference type="AlphaFoldDB" id="A0A0C9Y1Z8"/>
<protein>
    <submittedName>
        <fullName evidence="3">Unplaced genomic scaffold scaffold_113, whole genome shotgun sequence</fullName>
    </submittedName>
</protein>
<keyword evidence="2" id="KW-0472">Membrane</keyword>
<evidence type="ECO:0000256" key="1">
    <source>
        <dbReference type="SAM" id="MobiDB-lite"/>
    </source>
</evidence>
<feature type="compositionally biased region" description="Low complexity" evidence="1">
    <location>
        <begin position="122"/>
        <end position="165"/>
    </location>
</feature>
<name>A0A0C9Y1Z8_9AGAM</name>
<feature type="region of interest" description="Disordered" evidence="1">
    <location>
        <begin position="418"/>
        <end position="443"/>
    </location>
</feature>